<feature type="compositionally biased region" description="Polar residues" evidence="1">
    <location>
        <begin position="81"/>
        <end position="95"/>
    </location>
</feature>
<dbReference type="InParanoid" id="A8NUR4"/>
<dbReference type="eggNOG" id="ENOG502S7P8">
    <property type="taxonomic scope" value="Eukaryota"/>
</dbReference>
<dbReference type="GeneID" id="6013060"/>
<dbReference type="VEuPathDB" id="FungiDB:CC1G_07598"/>
<dbReference type="EMBL" id="AACS02000004">
    <property type="protein sequence ID" value="EAU85328.2"/>
    <property type="molecule type" value="Genomic_DNA"/>
</dbReference>
<feature type="compositionally biased region" description="Basic and acidic residues" evidence="1">
    <location>
        <begin position="287"/>
        <end position="304"/>
    </location>
</feature>
<name>A8NUR4_COPC7</name>
<feature type="region of interest" description="Disordered" evidence="1">
    <location>
        <begin position="689"/>
        <end position="716"/>
    </location>
</feature>
<dbReference type="OMA" id="ANIIHIC"/>
<feature type="region of interest" description="Disordered" evidence="1">
    <location>
        <begin position="283"/>
        <end position="304"/>
    </location>
</feature>
<sequence length="1657" mass="185802">METTAGTQNSEGLSFRRFVKGPPVSTISSAVVFCNVSAPWTADGPPPPTVWPGYAYPPPPGTVYQGSPFPYTPHFPYPNPWASSDHSYQNGLQQRNENRPPRPALSSKKGSGANLKPKQKRPRTPSESSVSENSSTEPDSKGSAMDDSDERDNEEDKKSDTGSIDDDPDWPNGDIERRCIEAVKQELRLGETKWAWRSNGCRPIGGRMTETRKCLGVLVCSRSSCPRAVRPKTQTAARNVQLMMPCTLCKSPLTHHACDVKSLHYTVVDGGESYAVWEHIGTHAHRRPPDPRRLTRTEQGKVDEQVARAPKATVHQLRVGESTPGSVPLHSIKPTLAHPKSAHYAVQQSRKRQGLTSLDETIKGTYSLIEAFATLNEKFGEEFLIESSLSSPAYLMYQTKWMRSVLGDAVVGWSKGLPELVGQHGGVTDGNHSYFDNGTLVATAVYDTVIQSWVPILYTWVHKVDTQHHLPHFRKVAHQIVDTCQEKGMQLKDEFLLHVFDFAQPEHAAHAESFVEAKIRVFSNWHQLTPEAQAIQKAEWLKTAERYQIGCRVHFKRSANRIQSSHSLVPPENGASFMSKVHQLVSTKTSLESFNSIVDELAKTYPRIVGWLGWWLRSRIASLIFPAKSAVDPDLRKKVPNSSNVIESIHHLTNHAVGKGHDIIEGAQGLLLHSRELQAQHQAILVGHNDPLPARAPKQPTRRAIPVDDSENGRAPDTVERLGLVPSVPQQSVTGSEAIPPLELIAYRWNGKNSCFWDVALELWYRAYSCWPEREAEKIRLLLKETAKNSFLTWLIFHFHNRRQSLKSNNRNSLKRDLFTGQGMTEFYIFDKWRLLNPGDYGTPTLWLTHAVQDSSPPLPTQQHFGIQQVIFSRCSHGHAHTFYDPTTPIVPHTVSIAFVHALTLEYGRQISIGDYLSRWIPNRHSYTTPLHIHHSVSKCNHEGCSKDSHFVEAVIYWPMILSLSVEGVREPGTTGASATAYPSRPVWDNTIEIEDDDGKVTYELVGRAIYDRRRQHYTSQVRFRNKCFEYDDISMNGSHPSLVESPDMGLLQSKVPEAPLYVYHRTSTKASTSRSKEAILSDYSLLTKLERPIMVEKATKGGETVIESASESESDDDSIDSLLHDILNHPVASTRGPSTSPKPSEPLVLPARNPSRPPSPAPSSTAGDEIPEPIVCTNRDSRLWCEKDESNGYYTGTFDLDFVSCPLCNQEYHFVCVRGLLPSTCEFPFDIKDQKACWCCLQCQYGPNSTLDHALIGQTVLINAHWFSVSNPLYYPAKILRRDRASFILQWSEFNVYKASYKPQTMQFALPPLECYRAKMRPVQEYKSNSVLGTMRCPTSLHPDSKVYPNVLAKNTIADAYDTVHKILISKETVHPITKIFAHYMKNRTNEAELKSETMSFLDEFWFPLFPGDDALISQALVRLEGAARNVAPGDLDLHTHIAAQATVLFSVVLARVAIGAQPKHDGEIFYLGYRGAWRKEEVSEMTITQEIALHGALTRKPTPYEEAILASQGAEDTTVLPTSRLEARFSFVEDPTLPNATYTDFPIRSLRESGNPFEFEGSIGLSLQSSGYTPGALKQPLSSSNASPQDAKPKRPRPTPAVRRNRAQVEFRILEPSKAYSPEVRPPLLQGQEDEDGRRRSKRRRTDVDYSGTCN</sequence>
<feature type="region of interest" description="Disordered" evidence="1">
    <location>
        <begin position="1572"/>
        <end position="1657"/>
    </location>
</feature>
<organism evidence="2 3">
    <name type="scientific">Coprinopsis cinerea (strain Okayama-7 / 130 / ATCC MYA-4618 / FGSC 9003)</name>
    <name type="common">Inky cap fungus</name>
    <name type="synonym">Hormographiella aspergillata</name>
    <dbReference type="NCBI Taxonomy" id="240176"/>
    <lineage>
        <taxon>Eukaryota</taxon>
        <taxon>Fungi</taxon>
        <taxon>Dikarya</taxon>
        <taxon>Basidiomycota</taxon>
        <taxon>Agaricomycotina</taxon>
        <taxon>Agaricomycetes</taxon>
        <taxon>Agaricomycetidae</taxon>
        <taxon>Agaricales</taxon>
        <taxon>Agaricineae</taxon>
        <taxon>Psathyrellaceae</taxon>
        <taxon>Coprinopsis</taxon>
    </lineage>
</organism>
<evidence type="ECO:0008006" key="4">
    <source>
        <dbReference type="Google" id="ProtNLM"/>
    </source>
</evidence>
<evidence type="ECO:0000313" key="3">
    <source>
        <dbReference type="Proteomes" id="UP000001861"/>
    </source>
</evidence>
<evidence type="ECO:0000256" key="1">
    <source>
        <dbReference type="SAM" id="MobiDB-lite"/>
    </source>
</evidence>
<dbReference type="KEGG" id="cci:CC1G_07598"/>
<feature type="region of interest" description="Disordered" evidence="1">
    <location>
        <begin position="38"/>
        <end position="173"/>
    </location>
</feature>
<comment type="caution">
    <text evidence="2">The sequence shown here is derived from an EMBL/GenBank/DDBJ whole genome shotgun (WGS) entry which is preliminary data.</text>
</comment>
<dbReference type="GO" id="GO:0006355">
    <property type="term" value="P:regulation of DNA-templated transcription"/>
    <property type="evidence" value="ECO:0007669"/>
    <property type="project" value="InterPro"/>
</dbReference>
<dbReference type="Proteomes" id="UP000001861">
    <property type="component" value="Unassembled WGS sequence"/>
</dbReference>
<dbReference type="GO" id="GO:0003677">
    <property type="term" value="F:DNA binding"/>
    <property type="evidence" value="ECO:0007669"/>
    <property type="project" value="InterPro"/>
</dbReference>
<keyword evidence="3" id="KW-1185">Reference proteome</keyword>
<feature type="region of interest" description="Disordered" evidence="1">
    <location>
        <begin position="1131"/>
        <end position="1174"/>
    </location>
</feature>
<dbReference type="OrthoDB" id="3046685at2759"/>
<feature type="compositionally biased region" description="Low complexity" evidence="1">
    <location>
        <begin position="126"/>
        <end position="137"/>
    </location>
</feature>
<accession>A8NUR4</accession>
<dbReference type="RefSeq" id="XP_001836515.2">
    <property type="nucleotide sequence ID" value="XM_001836463.2"/>
</dbReference>
<feature type="compositionally biased region" description="Pro residues" evidence="1">
    <location>
        <begin position="44"/>
        <end position="61"/>
    </location>
</feature>
<dbReference type="SUPFAM" id="SSF90073">
    <property type="entry name" value="GCM domain"/>
    <property type="match status" value="1"/>
</dbReference>
<gene>
    <name evidence="2" type="ORF">CC1G_07598</name>
</gene>
<evidence type="ECO:0000313" key="2">
    <source>
        <dbReference type="EMBL" id="EAU85328.2"/>
    </source>
</evidence>
<dbReference type="InterPro" id="IPR036115">
    <property type="entry name" value="GCM_dom_sf"/>
</dbReference>
<reference evidence="2 3" key="1">
    <citation type="journal article" date="2010" name="Proc. Natl. Acad. Sci. U.S.A.">
        <title>Insights into evolution of multicellular fungi from the assembled chromosomes of the mushroom Coprinopsis cinerea (Coprinus cinereus).</title>
        <authorList>
            <person name="Stajich J.E."/>
            <person name="Wilke S.K."/>
            <person name="Ahren D."/>
            <person name="Au C.H."/>
            <person name="Birren B.W."/>
            <person name="Borodovsky M."/>
            <person name="Burns C."/>
            <person name="Canback B."/>
            <person name="Casselton L.A."/>
            <person name="Cheng C.K."/>
            <person name="Deng J."/>
            <person name="Dietrich F.S."/>
            <person name="Fargo D.C."/>
            <person name="Farman M.L."/>
            <person name="Gathman A.C."/>
            <person name="Goldberg J."/>
            <person name="Guigo R."/>
            <person name="Hoegger P.J."/>
            <person name="Hooker J.B."/>
            <person name="Huggins A."/>
            <person name="James T.Y."/>
            <person name="Kamada T."/>
            <person name="Kilaru S."/>
            <person name="Kodira C."/>
            <person name="Kues U."/>
            <person name="Kupfer D."/>
            <person name="Kwan H.S."/>
            <person name="Lomsadze A."/>
            <person name="Li W."/>
            <person name="Lilly W.W."/>
            <person name="Ma L.J."/>
            <person name="Mackey A.J."/>
            <person name="Manning G."/>
            <person name="Martin F."/>
            <person name="Muraguchi H."/>
            <person name="Natvig D.O."/>
            <person name="Palmerini H."/>
            <person name="Ramesh M.A."/>
            <person name="Rehmeyer C.J."/>
            <person name="Roe B.A."/>
            <person name="Shenoy N."/>
            <person name="Stanke M."/>
            <person name="Ter-Hovhannisyan V."/>
            <person name="Tunlid A."/>
            <person name="Velagapudi R."/>
            <person name="Vision T.J."/>
            <person name="Zeng Q."/>
            <person name="Zolan M.E."/>
            <person name="Pukkila P.J."/>
        </authorList>
    </citation>
    <scope>NUCLEOTIDE SEQUENCE [LARGE SCALE GENOMIC DNA]</scope>
    <source>
        <strain evidence="3">Okayama-7 / 130 / ATCC MYA-4618 / FGSC 9003</strain>
    </source>
</reference>
<dbReference type="HOGENOM" id="CLU_002610_0_0_1"/>
<feature type="compositionally biased region" description="Pro residues" evidence="1">
    <location>
        <begin position="70"/>
        <end position="79"/>
    </location>
</feature>
<proteinExistence type="predicted"/>
<protein>
    <recommendedName>
        <fullName evidence="4">Zinc finger PHD-type domain-containing protein</fullName>
    </recommendedName>
</protein>